<keyword evidence="2" id="KW-1185">Reference proteome</keyword>
<dbReference type="RefSeq" id="WP_154765924.1">
    <property type="nucleotide sequence ID" value="NZ_WMBT01000017.1"/>
</dbReference>
<proteinExistence type="predicted"/>
<protein>
    <submittedName>
        <fullName evidence="1">Uncharacterized protein</fullName>
    </submittedName>
</protein>
<comment type="caution">
    <text evidence="1">The sequence shown here is derived from an EMBL/GenBank/DDBJ whole genome shotgun (WGS) entry which is preliminary data.</text>
</comment>
<accession>A0A6L6HTW4</accession>
<organism evidence="1 2">
    <name type="scientific">Paracoccus lichenicola</name>
    <dbReference type="NCBI Taxonomy" id="2665644"/>
    <lineage>
        <taxon>Bacteria</taxon>
        <taxon>Pseudomonadati</taxon>
        <taxon>Pseudomonadota</taxon>
        <taxon>Alphaproteobacteria</taxon>
        <taxon>Rhodobacterales</taxon>
        <taxon>Paracoccaceae</taxon>
        <taxon>Paracoccus</taxon>
    </lineage>
</organism>
<name>A0A6L6HTW4_9RHOB</name>
<dbReference type="EMBL" id="WMBT01000017">
    <property type="protein sequence ID" value="MTE01849.1"/>
    <property type="molecule type" value="Genomic_DNA"/>
</dbReference>
<evidence type="ECO:0000313" key="1">
    <source>
        <dbReference type="EMBL" id="MTE01849.1"/>
    </source>
</evidence>
<dbReference type="Proteomes" id="UP000481417">
    <property type="component" value="Unassembled WGS sequence"/>
</dbReference>
<reference evidence="1 2" key="1">
    <citation type="submission" date="2019-11" db="EMBL/GenBank/DDBJ databases">
        <authorList>
            <person name="Lang L."/>
        </authorList>
    </citation>
    <scope>NUCLEOTIDE SEQUENCE [LARGE SCALE GENOMIC DNA]</scope>
    <source>
        <strain evidence="1 2">YIM 132242</strain>
    </source>
</reference>
<evidence type="ECO:0000313" key="2">
    <source>
        <dbReference type="Proteomes" id="UP000481417"/>
    </source>
</evidence>
<sequence length="53" mass="5704">MADDVVRKVVGYLRQIEKLAEKGDLDGVLLEARLALRLCNAPSSSDTTSDAKA</sequence>
<gene>
    <name evidence="1" type="ORF">GIY56_16285</name>
</gene>
<dbReference type="AlphaFoldDB" id="A0A6L6HTW4"/>